<dbReference type="HOGENOM" id="CLU_2650226_0_0_0"/>
<organism evidence="2 3">
    <name type="scientific">Allomeiothermus silvanus (strain ATCC 700542 / DSM 9946 / NBRC 106475 / NCIMB 13440 / VI-R2)</name>
    <name type="common">Thermus silvanus</name>
    <dbReference type="NCBI Taxonomy" id="526227"/>
    <lineage>
        <taxon>Bacteria</taxon>
        <taxon>Thermotogati</taxon>
        <taxon>Deinococcota</taxon>
        <taxon>Deinococci</taxon>
        <taxon>Thermales</taxon>
        <taxon>Thermaceae</taxon>
        <taxon>Allomeiothermus</taxon>
    </lineage>
</organism>
<dbReference type="InterPro" id="IPR010093">
    <property type="entry name" value="SinI_DNA-bd"/>
</dbReference>
<feature type="domain" description="Helix-turn-helix" evidence="1">
    <location>
        <begin position="22"/>
        <end position="67"/>
    </location>
</feature>
<dbReference type="RefSeq" id="WP_013157660.1">
    <property type="nucleotide sequence ID" value="NC_014212.1"/>
</dbReference>
<accession>D7BDT2</accession>
<evidence type="ECO:0000313" key="2">
    <source>
        <dbReference type="EMBL" id="ADH63083.1"/>
    </source>
</evidence>
<evidence type="ECO:0000313" key="3">
    <source>
        <dbReference type="Proteomes" id="UP000001916"/>
    </source>
</evidence>
<keyword evidence="3" id="KW-1185">Reference proteome</keyword>
<dbReference type="EMBL" id="CP002042">
    <property type="protein sequence ID" value="ADH63083.1"/>
    <property type="molecule type" value="Genomic_DNA"/>
</dbReference>
<dbReference type="Proteomes" id="UP000001916">
    <property type="component" value="Chromosome"/>
</dbReference>
<reference evidence="2 3" key="1">
    <citation type="journal article" date="2010" name="Stand. Genomic Sci.">
        <title>Complete genome sequence of Meiothermus silvanus type strain (VI-R2).</title>
        <authorList>
            <person name="Sikorski J."/>
            <person name="Tindall B.J."/>
            <person name="Lowry S."/>
            <person name="Lucas S."/>
            <person name="Nolan M."/>
            <person name="Copeland A."/>
            <person name="Glavina Del Rio T."/>
            <person name="Tice H."/>
            <person name="Cheng J.F."/>
            <person name="Han C."/>
            <person name="Pitluck S."/>
            <person name="Liolios K."/>
            <person name="Ivanova N."/>
            <person name="Mavromatis K."/>
            <person name="Mikhailova N."/>
            <person name="Pati A."/>
            <person name="Goodwin L."/>
            <person name="Chen A."/>
            <person name="Palaniappan K."/>
            <person name="Land M."/>
            <person name="Hauser L."/>
            <person name="Chang Y.J."/>
            <person name="Jeffries C.D."/>
            <person name="Rohde M."/>
            <person name="Goker M."/>
            <person name="Woyke T."/>
            <person name="Bristow J."/>
            <person name="Eisen J.A."/>
            <person name="Markowitz V."/>
            <person name="Hugenholtz P."/>
            <person name="Kyrpides N.C."/>
            <person name="Klenk H.P."/>
            <person name="Lapidus A."/>
        </authorList>
    </citation>
    <scope>NUCLEOTIDE SEQUENCE [LARGE SCALE GENOMIC DNA]</scope>
    <source>
        <strain evidence="3">ATCC 700542 / DSM 9946 / VI-R2</strain>
    </source>
</reference>
<gene>
    <name evidence="2" type="ordered locus">Mesil_1185</name>
</gene>
<dbReference type="InterPro" id="IPR041657">
    <property type="entry name" value="HTH_17"/>
</dbReference>
<evidence type="ECO:0000259" key="1">
    <source>
        <dbReference type="Pfam" id="PF12728"/>
    </source>
</evidence>
<dbReference type="GO" id="GO:0003677">
    <property type="term" value="F:DNA binding"/>
    <property type="evidence" value="ECO:0007669"/>
    <property type="project" value="InterPro"/>
</dbReference>
<dbReference type="OrthoDB" id="26757at2"/>
<dbReference type="STRING" id="526227.Mesil_1185"/>
<dbReference type="AlphaFoldDB" id="D7BDT2"/>
<name>D7BDT2_ALLS1</name>
<sequence length="76" mass="8556">MTDPTLIWQVAESLGFGRRVTYTPDEVAAILRMGRRQTYEQIRSGHIRAVRNGSRWLVPVNAIAEFVGAGREAISR</sequence>
<proteinExistence type="predicted"/>
<dbReference type="NCBIfam" id="TIGR01764">
    <property type="entry name" value="excise"/>
    <property type="match status" value="1"/>
</dbReference>
<dbReference type="Pfam" id="PF12728">
    <property type="entry name" value="HTH_17"/>
    <property type="match status" value="1"/>
</dbReference>
<dbReference type="KEGG" id="msv:Mesil_1185"/>
<protein>
    <submittedName>
        <fullName evidence="2">DNA binding domain protein, excisionase family</fullName>
    </submittedName>
</protein>